<dbReference type="AlphaFoldDB" id="A0A976XK66"/>
<gene>
    <name evidence="3" type="ORF">MACJ_003697</name>
</gene>
<feature type="chain" id="PRO_5037883504" evidence="2">
    <location>
        <begin position="22"/>
        <end position="402"/>
    </location>
</feature>
<evidence type="ECO:0000313" key="4">
    <source>
        <dbReference type="Proteomes" id="UP000244803"/>
    </source>
</evidence>
<feature type="compositionally biased region" description="Basic and acidic residues" evidence="1">
    <location>
        <begin position="182"/>
        <end position="281"/>
    </location>
</feature>
<organism evidence="3 4">
    <name type="scientific">Theileria orientalis</name>
    <dbReference type="NCBI Taxonomy" id="68886"/>
    <lineage>
        <taxon>Eukaryota</taxon>
        <taxon>Sar</taxon>
        <taxon>Alveolata</taxon>
        <taxon>Apicomplexa</taxon>
        <taxon>Aconoidasida</taxon>
        <taxon>Piroplasmida</taxon>
        <taxon>Theileriidae</taxon>
        <taxon>Theileria</taxon>
    </lineage>
</organism>
<evidence type="ECO:0000313" key="3">
    <source>
        <dbReference type="EMBL" id="UVC54727.1"/>
    </source>
</evidence>
<evidence type="ECO:0000256" key="2">
    <source>
        <dbReference type="SAM" id="SignalP"/>
    </source>
</evidence>
<feature type="region of interest" description="Disordered" evidence="1">
    <location>
        <begin position="286"/>
        <end position="305"/>
    </location>
</feature>
<accession>A0A976XK66</accession>
<proteinExistence type="predicted"/>
<sequence length="402" mass="47921">MITRDICLFLILCILSPGRHNFVESGRTTLSHTRNSGKNYGHFDDSKFTHRRHNDSNKSLKRDFDPEPKFYYSDYSDIPPDPKFNFNLISLDITKAKTSKEFEYNYNPITGADIFEVKRPNLLRKVTERERLLWESKRGKYSDKVIVFKDEFGENRLKVFIADDINLKRKPKLAPPVRVPSIRKDGQDKDASEPKDDEPKDKAGESEGERDYSRDRGEEPGDRRRNRGHPRDEIIEIPKKSRERRAALKRHEEEMRSRRRREEARAKDEYRHKSSRGSEFRHMEDYKHSKMRHEARHGPEGRRRHRKHEYVPGDLFFLFASTTPNEKKFDLLVNGQTERFEFRSGAQCVRVKVDDHILWKHKRHQSYPTSLEFDKREGMILLEFPEFTGVYVNAEGKWYYRI</sequence>
<reference evidence="3" key="1">
    <citation type="submission" date="2022-07" db="EMBL/GenBank/DDBJ databases">
        <title>Evaluation of T. orientalis genome assembly methods using nanopore sequencing and analysis of variation between genomes.</title>
        <authorList>
            <person name="Yam J."/>
            <person name="Micallef M.L."/>
            <person name="Liu M."/>
            <person name="Djordjevic S.P."/>
            <person name="Bogema D.R."/>
            <person name="Jenkins C."/>
        </authorList>
    </citation>
    <scope>NUCLEOTIDE SEQUENCE</scope>
    <source>
        <strain evidence="3">Fish Creek</strain>
    </source>
</reference>
<keyword evidence="2" id="KW-0732">Signal</keyword>
<evidence type="ECO:0000256" key="1">
    <source>
        <dbReference type="SAM" id="MobiDB-lite"/>
    </source>
</evidence>
<protein>
    <submittedName>
        <fullName evidence="3">Uncharacterized protein</fullName>
    </submittedName>
</protein>
<name>A0A976XK66_THEOR</name>
<feature type="signal peptide" evidence="2">
    <location>
        <begin position="1"/>
        <end position="21"/>
    </location>
</feature>
<feature type="region of interest" description="Disordered" evidence="1">
    <location>
        <begin position="176"/>
        <end position="281"/>
    </location>
</feature>
<dbReference type="EMBL" id="CP056068">
    <property type="protein sequence ID" value="UVC54727.1"/>
    <property type="molecule type" value="Genomic_DNA"/>
</dbReference>
<feature type="region of interest" description="Disordered" evidence="1">
    <location>
        <begin position="42"/>
        <end position="62"/>
    </location>
</feature>
<dbReference type="Proteomes" id="UP000244803">
    <property type="component" value="Chromosome 2"/>
</dbReference>